<protein>
    <submittedName>
        <fullName evidence="8">6138_t:CDS:1</fullName>
    </submittedName>
</protein>
<dbReference type="PANTHER" id="PTHR23504">
    <property type="entry name" value="MAJOR FACILITATOR SUPERFAMILY DOMAIN-CONTAINING PROTEIN 10"/>
    <property type="match status" value="1"/>
</dbReference>
<accession>A0A9N8ZPU5</accession>
<dbReference type="AlphaFoldDB" id="A0A9N8ZPU5"/>
<feature type="transmembrane region" description="Helical" evidence="7">
    <location>
        <begin position="74"/>
        <end position="95"/>
    </location>
</feature>
<proteinExistence type="predicted"/>
<reference evidence="8" key="1">
    <citation type="submission" date="2021-06" db="EMBL/GenBank/DDBJ databases">
        <authorList>
            <person name="Kallberg Y."/>
            <person name="Tangrot J."/>
            <person name="Rosling A."/>
        </authorList>
    </citation>
    <scope>NUCLEOTIDE SEQUENCE</scope>
    <source>
        <strain evidence="8">MT106</strain>
    </source>
</reference>
<name>A0A9N8ZPU5_9GLOM</name>
<keyword evidence="3 7" id="KW-0812">Transmembrane</keyword>
<feature type="transmembrane region" description="Helical" evidence="7">
    <location>
        <begin position="329"/>
        <end position="347"/>
    </location>
</feature>
<dbReference type="PANTHER" id="PTHR23504:SF15">
    <property type="entry name" value="MAJOR FACILITATOR SUPERFAMILY (MFS) PROFILE DOMAIN-CONTAINING PROTEIN"/>
    <property type="match status" value="1"/>
</dbReference>
<evidence type="ECO:0000256" key="4">
    <source>
        <dbReference type="ARBA" id="ARBA00022989"/>
    </source>
</evidence>
<comment type="subcellular location">
    <subcellularLocation>
        <location evidence="1">Membrane</location>
        <topology evidence="1">Multi-pass membrane protein</topology>
    </subcellularLocation>
</comment>
<gene>
    <name evidence="8" type="ORF">AGERDE_LOCUS4337</name>
</gene>
<dbReference type="Proteomes" id="UP000789831">
    <property type="component" value="Unassembled WGS sequence"/>
</dbReference>
<evidence type="ECO:0000256" key="6">
    <source>
        <dbReference type="SAM" id="MobiDB-lite"/>
    </source>
</evidence>
<dbReference type="InterPro" id="IPR011701">
    <property type="entry name" value="MFS"/>
</dbReference>
<organism evidence="8 9">
    <name type="scientific">Ambispora gerdemannii</name>
    <dbReference type="NCBI Taxonomy" id="144530"/>
    <lineage>
        <taxon>Eukaryota</taxon>
        <taxon>Fungi</taxon>
        <taxon>Fungi incertae sedis</taxon>
        <taxon>Mucoromycota</taxon>
        <taxon>Glomeromycotina</taxon>
        <taxon>Glomeromycetes</taxon>
        <taxon>Archaeosporales</taxon>
        <taxon>Ambisporaceae</taxon>
        <taxon>Ambispora</taxon>
    </lineage>
</organism>
<evidence type="ECO:0000313" key="8">
    <source>
        <dbReference type="EMBL" id="CAG8502866.1"/>
    </source>
</evidence>
<keyword evidence="5 7" id="KW-0472">Membrane</keyword>
<evidence type="ECO:0000256" key="5">
    <source>
        <dbReference type="ARBA" id="ARBA00023136"/>
    </source>
</evidence>
<dbReference type="Pfam" id="PF07690">
    <property type="entry name" value="MFS_1"/>
    <property type="match status" value="1"/>
</dbReference>
<comment type="caution">
    <text evidence="8">The sequence shown here is derived from an EMBL/GenBank/DDBJ whole genome shotgun (WGS) entry which is preliminary data.</text>
</comment>
<keyword evidence="4 7" id="KW-1133">Transmembrane helix</keyword>
<evidence type="ECO:0000256" key="7">
    <source>
        <dbReference type="SAM" id="Phobius"/>
    </source>
</evidence>
<feature type="transmembrane region" description="Helical" evidence="7">
    <location>
        <begin position="34"/>
        <end position="62"/>
    </location>
</feature>
<keyword evidence="9" id="KW-1185">Reference proteome</keyword>
<evidence type="ECO:0000256" key="3">
    <source>
        <dbReference type="ARBA" id="ARBA00022692"/>
    </source>
</evidence>
<dbReference type="Gene3D" id="1.20.1250.20">
    <property type="entry name" value="MFS general substrate transporter like domains"/>
    <property type="match status" value="1"/>
</dbReference>
<feature type="region of interest" description="Disordered" evidence="6">
    <location>
        <begin position="1"/>
        <end position="22"/>
    </location>
</feature>
<evidence type="ECO:0000256" key="1">
    <source>
        <dbReference type="ARBA" id="ARBA00004141"/>
    </source>
</evidence>
<keyword evidence="2" id="KW-0813">Transport</keyword>
<evidence type="ECO:0000256" key="2">
    <source>
        <dbReference type="ARBA" id="ARBA00022448"/>
    </source>
</evidence>
<evidence type="ECO:0000313" key="9">
    <source>
        <dbReference type="Proteomes" id="UP000789831"/>
    </source>
</evidence>
<dbReference type="InterPro" id="IPR036259">
    <property type="entry name" value="MFS_trans_sf"/>
</dbReference>
<sequence>MSISASDNDSQDKNLDEGLVGEGGNKKERMSLPLFPLFVLSIVIFSEPMSSTILLPFVYFIVRDFHLTDNDKEIRFYAASSFFFAQFCCVIFWGYMSDKFGRRPILLIGLLGNIISCTSFDTSKTLWWAIASRSLNGGLNANVGVTKSLLGEITDSTNKARAFSMFGLTWGIGCIRPTIGGYLSHPADHFSRLVCRYFMLPETRNIIRKSEYKPESELLLYTKHNNRSDDVGSYGISSLNGNRETRITDNNSTLSTDNWKFRLLHDISPAIPSHLLWNILNTISREVLGTVNGIGQTIASLSRAIGSALGGVLWAWSLNNNLRFPFDRYFVFIVMSAMAFIGWLQSYRIPRRLFKS</sequence>
<dbReference type="GO" id="GO:0022857">
    <property type="term" value="F:transmembrane transporter activity"/>
    <property type="evidence" value="ECO:0007669"/>
    <property type="project" value="InterPro"/>
</dbReference>
<dbReference type="OrthoDB" id="419616at2759"/>
<dbReference type="SUPFAM" id="SSF103473">
    <property type="entry name" value="MFS general substrate transporter"/>
    <property type="match status" value="2"/>
</dbReference>
<dbReference type="GO" id="GO:0016020">
    <property type="term" value="C:membrane"/>
    <property type="evidence" value="ECO:0007669"/>
    <property type="project" value="UniProtKB-SubCell"/>
</dbReference>
<dbReference type="EMBL" id="CAJVPL010000491">
    <property type="protein sequence ID" value="CAG8502866.1"/>
    <property type="molecule type" value="Genomic_DNA"/>
</dbReference>